<proteinExistence type="predicted"/>
<feature type="active site" evidence="2">
    <location>
        <position position="194"/>
    </location>
</feature>
<feature type="domain" description="Glutamine amidotransferase" evidence="3">
    <location>
        <begin position="14"/>
        <end position="199"/>
    </location>
</feature>
<name>A0AA36I1D3_9DINO</name>
<dbReference type="GO" id="GO:0005576">
    <property type="term" value="C:extracellular region"/>
    <property type="evidence" value="ECO:0007669"/>
    <property type="project" value="UniProtKB-SubCell"/>
</dbReference>
<dbReference type="GO" id="GO:0005773">
    <property type="term" value="C:vacuole"/>
    <property type="evidence" value="ECO:0007669"/>
    <property type="project" value="TreeGrafter"/>
</dbReference>
<dbReference type="Pfam" id="PF00117">
    <property type="entry name" value="GATase"/>
    <property type="match status" value="1"/>
</dbReference>
<dbReference type="GO" id="GO:0034722">
    <property type="term" value="F:gamma-glutamyl-peptidase activity"/>
    <property type="evidence" value="ECO:0007669"/>
    <property type="project" value="UniProtKB-UniRule"/>
</dbReference>
<evidence type="ECO:0000313" key="4">
    <source>
        <dbReference type="EMBL" id="CAJ1378354.1"/>
    </source>
</evidence>
<dbReference type="SUPFAM" id="SSF52317">
    <property type="entry name" value="Class I glutamine amidotransferase-like"/>
    <property type="match status" value="1"/>
</dbReference>
<feature type="active site" description="Nucleophile" evidence="1 2">
    <location>
        <position position="80"/>
    </location>
</feature>
<dbReference type="GO" id="GO:0046900">
    <property type="term" value="P:tetrahydrofolylpolyglutamate metabolic process"/>
    <property type="evidence" value="ECO:0007669"/>
    <property type="project" value="TreeGrafter"/>
</dbReference>
<keyword evidence="5" id="KW-1185">Reference proteome</keyword>
<gene>
    <name evidence="4" type="ORF">EVOR1521_LOCUS6920</name>
</gene>
<organism evidence="4 5">
    <name type="scientific">Effrenium voratum</name>
    <dbReference type="NCBI Taxonomy" id="2562239"/>
    <lineage>
        <taxon>Eukaryota</taxon>
        <taxon>Sar</taxon>
        <taxon>Alveolata</taxon>
        <taxon>Dinophyceae</taxon>
        <taxon>Suessiales</taxon>
        <taxon>Symbiodiniaceae</taxon>
        <taxon>Effrenium</taxon>
    </lineage>
</organism>
<sequence>MAVKYVESGAQAVPILYDWSDQELTQAFHSVNGVLLTGGDLDIADASPEAAQYMHAASLLLQLTVNSSQAGDLVPLWGTCLGLQTLAVAQAGNSSVLETFKFDTKDYSLPVEPAAAAWTSRLLRQLPADLRRALIQENITYNYHHDGVSPEAFQKNQRLAEMFSVLATNKDRHGSRFVSAIEGRHHPIYAVQFHPERSLYYWDADEQGINHSQHAVEVMRYFADFFISEARKNSHRFTSKAAERKALIYNYAPLGRSSYQSYVFPAASEMDWRTSWPRDASETMLV</sequence>
<dbReference type="Proteomes" id="UP001178507">
    <property type="component" value="Unassembled WGS sequence"/>
</dbReference>
<dbReference type="PROSITE" id="PS51275">
    <property type="entry name" value="PEPTIDASE_C26_GGH"/>
    <property type="match status" value="1"/>
</dbReference>
<evidence type="ECO:0000256" key="2">
    <source>
        <dbReference type="PROSITE-ProRule" id="PRU00607"/>
    </source>
</evidence>
<dbReference type="Gene3D" id="3.40.50.880">
    <property type="match status" value="1"/>
</dbReference>
<evidence type="ECO:0000256" key="1">
    <source>
        <dbReference type="PIRSR" id="PIRSR615527-1"/>
    </source>
</evidence>
<dbReference type="PANTHER" id="PTHR11315">
    <property type="entry name" value="PROTEASE FAMILY C26 GAMMA-GLUTAMYL HYDROLASE"/>
    <property type="match status" value="1"/>
</dbReference>
<dbReference type="InterPro" id="IPR029062">
    <property type="entry name" value="Class_I_gatase-like"/>
</dbReference>
<dbReference type="InterPro" id="IPR015527">
    <property type="entry name" value="Pept_C26_g-glut_hydrolase"/>
</dbReference>
<dbReference type="InterPro" id="IPR017926">
    <property type="entry name" value="GATASE"/>
</dbReference>
<feature type="active site" description="Proton donor" evidence="1">
    <location>
        <position position="194"/>
    </location>
</feature>
<comment type="catalytic activity">
    <reaction evidence="2">
        <text>(6S)-5,6,7,8-tetrahydrofolyl-(gamma-L-Glu)(n) + (n-1) H2O = (6S)-5,6,7,8-tetrahydrofolate + (n-1) L-glutamate</text>
        <dbReference type="Rhea" id="RHEA:56784"/>
        <dbReference type="Rhea" id="RHEA-COMP:14738"/>
        <dbReference type="ChEBI" id="CHEBI:15377"/>
        <dbReference type="ChEBI" id="CHEBI:29985"/>
        <dbReference type="ChEBI" id="CHEBI:57453"/>
        <dbReference type="ChEBI" id="CHEBI:141005"/>
        <dbReference type="EC" id="3.4.19.9"/>
    </reaction>
</comment>
<dbReference type="EC" id="3.4.19.9" evidence="2"/>
<dbReference type="AlphaFoldDB" id="A0AA36I1D3"/>
<keyword evidence="2" id="KW-0378">Hydrolase</keyword>
<dbReference type="EMBL" id="CAUJNA010000535">
    <property type="protein sequence ID" value="CAJ1378354.1"/>
    <property type="molecule type" value="Genomic_DNA"/>
</dbReference>
<dbReference type="PANTHER" id="PTHR11315:SF0">
    <property type="entry name" value="FOLATE GAMMA-GLUTAMYL HYDROLASE"/>
    <property type="match status" value="1"/>
</dbReference>
<comment type="caution">
    <text evidence="4">The sequence shown here is derived from an EMBL/GenBank/DDBJ whole genome shotgun (WGS) entry which is preliminary data.</text>
</comment>
<protein>
    <recommendedName>
        <fullName evidence="2">folate gamma-glutamyl hydrolase</fullName>
        <ecNumber evidence="2">3.4.19.9</ecNumber>
    </recommendedName>
</protein>
<evidence type="ECO:0000259" key="3">
    <source>
        <dbReference type="Pfam" id="PF00117"/>
    </source>
</evidence>
<accession>A0AA36I1D3</accession>
<reference evidence="4" key="1">
    <citation type="submission" date="2023-08" db="EMBL/GenBank/DDBJ databases">
        <authorList>
            <person name="Chen Y."/>
            <person name="Shah S."/>
            <person name="Dougan E. K."/>
            <person name="Thang M."/>
            <person name="Chan C."/>
        </authorList>
    </citation>
    <scope>NUCLEOTIDE SEQUENCE</scope>
</reference>
<dbReference type="PROSITE" id="PS51273">
    <property type="entry name" value="GATASE_TYPE_1"/>
    <property type="match status" value="1"/>
</dbReference>
<evidence type="ECO:0000313" key="5">
    <source>
        <dbReference type="Proteomes" id="UP001178507"/>
    </source>
</evidence>